<keyword evidence="2 3" id="KW-0808">Transferase</keyword>
<dbReference type="NCBIfam" id="TIGR01245">
    <property type="entry name" value="trpD"/>
    <property type="match status" value="1"/>
</dbReference>
<dbReference type="InterPro" id="IPR017459">
    <property type="entry name" value="Glycosyl_Trfase_fam3_N_dom"/>
</dbReference>
<feature type="binding site" evidence="3">
    <location>
        <begin position="82"/>
        <end position="83"/>
    </location>
    <ligand>
        <name>5-phospho-alpha-D-ribose 1-diphosphate</name>
        <dbReference type="ChEBI" id="CHEBI:58017"/>
    </ligand>
</feature>
<evidence type="ECO:0000256" key="1">
    <source>
        <dbReference type="ARBA" id="ARBA00022676"/>
    </source>
</evidence>
<feature type="binding site" evidence="3">
    <location>
        <position position="224"/>
    </location>
    <ligand>
        <name>Mg(2+)</name>
        <dbReference type="ChEBI" id="CHEBI:18420"/>
        <label>2</label>
    </ligand>
</feature>
<dbReference type="AlphaFoldDB" id="A0A7D4C199"/>
<dbReference type="HAMAP" id="MF_00211">
    <property type="entry name" value="TrpD"/>
    <property type="match status" value="1"/>
</dbReference>
<keyword evidence="7" id="KW-1185">Reference proteome</keyword>
<feature type="binding site" evidence="3">
    <location>
        <position position="223"/>
    </location>
    <ligand>
        <name>Mg(2+)</name>
        <dbReference type="ChEBI" id="CHEBI:18420"/>
        <label>2</label>
    </ligand>
</feature>
<dbReference type="EMBL" id="CP041345">
    <property type="protein sequence ID" value="QKG80604.1"/>
    <property type="molecule type" value="Genomic_DNA"/>
</dbReference>
<comment type="caution">
    <text evidence="3">Lacks conserved residue(s) required for the propagation of feature annotation.</text>
</comment>
<keyword evidence="3" id="KW-0460">Magnesium</keyword>
<evidence type="ECO:0000313" key="7">
    <source>
        <dbReference type="Proteomes" id="UP000500961"/>
    </source>
</evidence>
<protein>
    <recommendedName>
        <fullName evidence="3">Anthranilate phosphoribosyltransferase</fullName>
        <ecNumber evidence="3">2.4.2.18</ecNumber>
    </recommendedName>
</protein>
<dbReference type="GO" id="GO:0000287">
    <property type="term" value="F:magnesium ion binding"/>
    <property type="evidence" value="ECO:0007669"/>
    <property type="project" value="UniProtKB-UniRule"/>
</dbReference>
<dbReference type="GO" id="GO:0005829">
    <property type="term" value="C:cytosol"/>
    <property type="evidence" value="ECO:0007669"/>
    <property type="project" value="TreeGrafter"/>
</dbReference>
<name>A0A7D4C199_9BACT</name>
<dbReference type="Gene3D" id="3.40.1030.10">
    <property type="entry name" value="Nucleoside phosphorylase/phosphoribosyltransferase catalytic domain"/>
    <property type="match status" value="1"/>
</dbReference>
<dbReference type="GO" id="GO:0004048">
    <property type="term" value="F:anthranilate phosphoribosyltransferase activity"/>
    <property type="evidence" value="ECO:0007669"/>
    <property type="project" value="UniProtKB-UniRule"/>
</dbReference>
<dbReference type="InterPro" id="IPR005940">
    <property type="entry name" value="Anthranilate_Pribosyl_Tfrase"/>
</dbReference>
<feature type="binding site" evidence="3">
    <location>
        <position position="87"/>
    </location>
    <ligand>
        <name>5-phospho-alpha-D-ribose 1-diphosphate</name>
        <dbReference type="ChEBI" id="CHEBI:58017"/>
    </ligand>
</feature>
<sequence length="330" mass="35829">MKILVDKLLESQSLDYTEAKALMSAIVNGDLNDVQTAAVLASYRIRMPSISELKGFRDVLVDMAVQVDLGNLKFIDLCGTGGDGKNTFNISTITSFVVAGAGIHVAKHGNYGVSSNTGSSNLLEYLGYKFDNSIGKLQAELEKVGICFMHAPLFHPALKRVGAVRKGLGLKTFFNILGPLVNPAKPSHQLVGVFNLEVARLYAYLLPNFLEDYRVVHSVDGYDEVTLTGVVKVFSKEAEFTLLPSNFGFEKVSPNILDGGENVECAAKIFYDVLKGTAHNDKINVVLANAALAISCFLKEDLAVSVERAKESLFSGKAIDKFNKLISLQK</sequence>
<feature type="binding site" evidence="3">
    <location>
        <position position="224"/>
    </location>
    <ligand>
        <name>Mg(2+)</name>
        <dbReference type="ChEBI" id="CHEBI:18420"/>
        <label>1</label>
    </ligand>
</feature>
<feature type="binding site" evidence="3">
    <location>
        <position position="91"/>
    </location>
    <ligand>
        <name>Mg(2+)</name>
        <dbReference type="ChEBI" id="CHEBI:18420"/>
        <label>1</label>
    </ligand>
</feature>
<comment type="cofactor">
    <cofactor evidence="3">
        <name>Mg(2+)</name>
        <dbReference type="ChEBI" id="CHEBI:18420"/>
    </cofactor>
    <text evidence="3">Binds 2 magnesium ions per monomer.</text>
</comment>
<dbReference type="PANTHER" id="PTHR43285:SF2">
    <property type="entry name" value="ANTHRANILATE PHOSPHORIBOSYLTRANSFERASE"/>
    <property type="match status" value="1"/>
</dbReference>
<keyword evidence="3" id="KW-0822">Tryptophan biosynthesis</keyword>
<dbReference type="SUPFAM" id="SSF47648">
    <property type="entry name" value="Nucleoside phosphorylase/phosphoribosyltransferase N-terminal domain"/>
    <property type="match status" value="1"/>
</dbReference>
<evidence type="ECO:0000256" key="3">
    <source>
        <dbReference type="HAMAP-Rule" id="MF_00211"/>
    </source>
</evidence>
<reference evidence="6 7" key="1">
    <citation type="submission" date="2019-07" db="EMBL/GenBank/DDBJ databases">
        <title>Thalassofilum flectens gen. nov., sp. nov., a novel moderate thermophilic anaerobe from a shallow sea hot spring in Kunashir Island (Russia), representing a new family in the order Bacteroidales, and proposal of Thalassofilacea fam. nov.</title>
        <authorList>
            <person name="Kochetkova T.V."/>
            <person name="Podosokorskaya O.A."/>
            <person name="Novikov A."/>
            <person name="Elcheninov A.G."/>
            <person name="Toshchakov S.V."/>
            <person name="Kublanov I.V."/>
        </authorList>
    </citation>
    <scope>NUCLEOTIDE SEQUENCE [LARGE SCALE GENOMIC DNA]</scope>
    <source>
        <strain evidence="6 7">38-H</strain>
    </source>
</reference>
<feature type="binding site" evidence="3">
    <location>
        <position position="79"/>
    </location>
    <ligand>
        <name>anthranilate</name>
        <dbReference type="ChEBI" id="CHEBI:16567"/>
        <label>1</label>
    </ligand>
</feature>
<feature type="binding site" evidence="3">
    <location>
        <begin position="107"/>
        <end position="115"/>
    </location>
    <ligand>
        <name>5-phospho-alpha-D-ribose 1-diphosphate</name>
        <dbReference type="ChEBI" id="CHEBI:58017"/>
    </ligand>
</feature>
<feature type="binding site" evidence="3">
    <location>
        <position position="165"/>
    </location>
    <ligand>
        <name>anthranilate</name>
        <dbReference type="ChEBI" id="CHEBI:16567"/>
        <label>2</label>
    </ligand>
</feature>
<comment type="function">
    <text evidence="3">Catalyzes the transfer of the phosphoribosyl group of 5-phosphorylribose-1-pyrophosphate (PRPP) to anthranilate to yield N-(5'-phosphoribosyl)-anthranilate (PRA).</text>
</comment>
<dbReference type="PANTHER" id="PTHR43285">
    <property type="entry name" value="ANTHRANILATE PHOSPHORIBOSYLTRANSFERASE"/>
    <property type="match status" value="1"/>
</dbReference>
<organism evidence="6 7">
    <name type="scientific">Tenuifilum thalassicum</name>
    <dbReference type="NCBI Taxonomy" id="2590900"/>
    <lineage>
        <taxon>Bacteria</taxon>
        <taxon>Pseudomonadati</taxon>
        <taxon>Bacteroidota</taxon>
        <taxon>Bacteroidia</taxon>
        <taxon>Bacteroidales</taxon>
        <taxon>Tenuifilaceae</taxon>
        <taxon>Tenuifilum</taxon>
    </lineage>
</organism>
<dbReference type="GO" id="GO:0000162">
    <property type="term" value="P:L-tryptophan biosynthetic process"/>
    <property type="evidence" value="ECO:0007669"/>
    <property type="project" value="UniProtKB-UniRule"/>
</dbReference>
<gene>
    <name evidence="3 6" type="primary">trpD</name>
    <name evidence="6" type="ORF">FHG85_10090</name>
</gene>
<comment type="pathway">
    <text evidence="3">Amino-acid biosynthesis; L-tryptophan biosynthesis; L-tryptophan from chorismate: step 2/5.</text>
</comment>
<dbReference type="Pfam" id="PF02885">
    <property type="entry name" value="Glycos_trans_3N"/>
    <property type="match status" value="1"/>
</dbReference>
<comment type="similarity">
    <text evidence="3">Belongs to the anthranilate phosphoribosyltransferase family.</text>
</comment>
<dbReference type="InterPro" id="IPR000312">
    <property type="entry name" value="Glycosyl_Trfase_fam3"/>
</dbReference>
<evidence type="ECO:0000256" key="2">
    <source>
        <dbReference type="ARBA" id="ARBA00022679"/>
    </source>
</evidence>
<dbReference type="Pfam" id="PF00591">
    <property type="entry name" value="Glycos_transf_3"/>
    <property type="match status" value="1"/>
</dbReference>
<keyword evidence="3" id="KW-0028">Amino-acid biosynthesis</keyword>
<feature type="binding site" evidence="3">
    <location>
        <position position="79"/>
    </location>
    <ligand>
        <name>5-phospho-alpha-D-ribose 1-diphosphate</name>
        <dbReference type="ChEBI" id="CHEBI:58017"/>
    </ligand>
</feature>
<dbReference type="UniPathway" id="UPA00035">
    <property type="reaction ID" value="UER00041"/>
</dbReference>
<evidence type="ECO:0000259" key="5">
    <source>
        <dbReference type="Pfam" id="PF02885"/>
    </source>
</evidence>
<dbReference type="KEGG" id="ttz:FHG85_10090"/>
<comment type="subunit">
    <text evidence="3">Homodimer.</text>
</comment>
<comment type="catalytic activity">
    <reaction evidence="3">
        <text>N-(5-phospho-beta-D-ribosyl)anthranilate + diphosphate = 5-phospho-alpha-D-ribose 1-diphosphate + anthranilate</text>
        <dbReference type="Rhea" id="RHEA:11768"/>
        <dbReference type="ChEBI" id="CHEBI:16567"/>
        <dbReference type="ChEBI" id="CHEBI:18277"/>
        <dbReference type="ChEBI" id="CHEBI:33019"/>
        <dbReference type="ChEBI" id="CHEBI:58017"/>
        <dbReference type="EC" id="2.4.2.18"/>
    </reaction>
</comment>
<keyword evidence="3" id="KW-0479">Metal-binding</keyword>
<feature type="domain" description="Glycosyl transferase family 3 N-terminal" evidence="5">
    <location>
        <begin position="4"/>
        <end position="63"/>
    </location>
</feature>
<evidence type="ECO:0000313" key="6">
    <source>
        <dbReference type="EMBL" id="QKG80604.1"/>
    </source>
</evidence>
<dbReference type="RefSeq" id="WP_173075490.1">
    <property type="nucleotide sequence ID" value="NZ_CP041345.1"/>
</dbReference>
<dbReference type="InterPro" id="IPR035902">
    <property type="entry name" value="Nuc_phospho_transferase"/>
</dbReference>
<feature type="binding site" evidence="3">
    <location>
        <position position="119"/>
    </location>
    <ligand>
        <name>5-phospho-alpha-D-ribose 1-diphosphate</name>
        <dbReference type="ChEBI" id="CHEBI:58017"/>
    </ligand>
</feature>
<proteinExistence type="inferred from homology"/>
<dbReference type="EC" id="2.4.2.18" evidence="3"/>
<dbReference type="Proteomes" id="UP000500961">
    <property type="component" value="Chromosome"/>
</dbReference>
<dbReference type="InterPro" id="IPR036320">
    <property type="entry name" value="Glycosyl_Trfase_fam3_N_dom_sf"/>
</dbReference>
<feature type="domain" description="Glycosyl transferase family 3" evidence="4">
    <location>
        <begin position="73"/>
        <end position="318"/>
    </location>
</feature>
<evidence type="ECO:0000259" key="4">
    <source>
        <dbReference type="Pfam" id="PF00591"/>
    </source>
</evidence>
<keyword evidence="3" id="KW-0057">Aromatic amino acid biosynthesis</keyword>
<feature type="binding site" evidence="3">
    <location>
        <position position="110"/>
    </location>
    <ligand>
        <name>anthranilate</name>
        <dbReference type="ChEBI" id="CHEBI:16567"/>
        <label>1</label>
    </ligand>
</feature>
<feature type="binding site" evidence="3">
    <location>
        <begin position="89"/>
        <end position="92"/>
    </location>
    <ligand>
        <name>5-phospho-alpha-D-ribose 1-diphosphate</name>
        <dbReference type="ChEBI" id="CHEBI:58017"/>
    </ligand>
</feature>
<dbReference type="SUPFAM" id="SSF52418">
    <property type="entry name" value="Nucleoside phosphorylase/phosphoribosyltransferase catalytic domain"/>
    <property type="match status" value="1"/>
</dbReference>
<accession>A0A7D4C199</accession>
<keyword evidence="1 3" id="KW-0328">Glycosyltransferase</keyword>
<dbReference type="Gene3D" id="1.20.970.10">
    <property type="entry name" value="Transferase, Pyrimidine Nucleoside Phosphorylase, Chain C"/>
    <property type="match status" value="1"/>
</dbReference>